<name>A0A8J8NX28_HALGN</name>
<evidence type="ECO:0000256" key="2">
    <source>
        <dbReference type="ARBA" id="ARBA00022679"/>
    </source>
</evidence>
<dbReference type="Pfam" id="PF00069">
    <property type="entry name" value="Pkinase"/>
    <property type="match status" value="2"/>
</dbReference>
<dbReference type="EC" id="2.7.11.24" evidence="9"/>
<evidence type="ECO:0000256" key="7">
    <source>
        <dbReference type="ARBA" id="ARBA00048679"/>
    </source>
</evidence>
<comment type="catalytic activity">
    <reaction evidence="6">
        <text>L-threonyl-[protein] + ATP = O-phospho-L-threonyl-[protein] + ADP + H(+)</text>
        <dbReference type="Rhea" id="RHEA:46608"/>
        <dbReference type="Rhea" id="RHEA-COMP:11060"/>
        <dbReference type="Rhea" id="RHEA-COMP:11605"/>
        <dbReference type="ChEBI" id="CHEBI:15378"/>
        <dbReference type="ChEBI" id="CHEBI:30013"/>
        <dbReference type="ChEBI" id="CHEBI:30616"/>
        <dbReference type="ChEBI" id="CHEBI:61977"/>
        <dbReference type="ChEBI" id="CHEBI:456216"/>
        <dbReference type="EC" id="2.7.11.1"/>
    </reaction>
</comment>
<dbReference type="FunFam" id="3.30.200.20:FF:000046">
    <property type="entry name" value="Mitogen-activated protein kinase"/>
    <property type="match status" value="1"/>
</dbReference>
<dbReference type="PROSITE" id="PS00108">
    <property type="entry name" value="PROTEIN_KINASE_ST"/>
    <property type="match status" value="1"/>
</dbReference>
<dbReference type="PROSITE" id="PS00107">
    <property type="entry name" value="PROTEIN_KINASE_ATP"/>
    <property type="match status" value="1"/>
</dbReference>
<comment type="caution">
    <text evidence="12">The sequence shown here is derived from an EMBL/GenBank/DDBJ whole genome shotgun (WGS) entry which is preliminary data.</text>
</comment>
<dbReference type="InterPro" id="IPR011009">
    <property type="entry name" value="Kinase-like_dom_sf"/>
</dbReference>
<accession>A0A8J8NX28</accession>
<comment type="activity regulation">
    <text evidence="9">Activated by threonine and tyrosine phosphorylation.</text>
</comment>
<keyword evidence="1 9" id="KW-0723">Serine/threonine-protein kinase</keyword>
<keyword evidence="2 9" id="KW-0808">Transferase</keyword>
<keyword evidence="13" id="KW-1185">Reference proteome</keyword>
<feature type="compositionally biased region" description="Low complexity" evidence="10">
    <location>
        <begin position="205"/>
        <end position="220"/>
    </location>
</feature>
<dbReference type="AlphaFoldDB" id="A0A8J8NX28"/>
<dbReference type="EMBL" id="RRYP01004569">
    <property type="protein sequence ID" value="TNV82768.1"/>
    <property type="molecule type" value="Genomic_DNA"/>
</dbReference>
<evidence type="ECO:0000256" key="1">
    <source>
        <dbReference type="ARBA" id="ARBA00022527"/>
    </source>
</evidence>
<keyword evidence="4 9" id="KW-0418">Kinase</keyword>
<feature type="binding site" evidence="8">
    <location>
        <position position="66"/>
    </location>
    <ligand>
        <name>ATP</name>
        <dbReference type="ChEBI" id="CHEBI:30616"/>
    </ligand>
</feature>
<dbReference type="GO" id="GO:0004707">
    <property type="term" value="F:MAP kinase activity"/>
    <property type="evidence" value="ECO:0007669"/>
    <property type="project" value="UniProtKB-EC"/>
</dbReference>
<dbReference type="SUPFAM" id="SSF56112">
    <property type="entry name" value="Protein kinase-like (PK-like)"/>
    <property type="match status" value="1"/>
</dbReference>
<keyword evidence="3 8" id="KW-0547">Nucleotide-binding</keyword>
<comment type="catalytic activity">
    <reaction evidence="9">
        <text>L-threonyl-[protein] + ATP = O-phospho-L-threonyl-[protein] + ADP + H(+)</text>
        <dbReference type="Rhea" id="RHEA:46608"/>
        <dbReference type="Rhea" id="RHEA-COMP:11060"/>
        <dbReference type="Rhea" id="RHEA-COMP:11605"/>
        <dbReference type="ChEBI" id="CHEBI:15378"/>
        <dbReference type="ChEBI" id="CHEBI:30013"/>
        <dbReference type="ChEBI" id="CHEBI:30616"/>
        <dbReference type="ChEBI" id="CHEBI:61977"/>
        <dbReference type="ChEBI" id="CHEBI:456216"/>
        <dbReference type="EC" id="2.7.11.24"/>
    </reaction>
</comment>
<dbReference type="PANTHER" id="PTHR24055">
    <property type="entry name" value="MITOGEN-ACTIVATED PROTEIN KINASE"/>
    <property type="match status" value="1"/>
</dbReference>
<feature type="domain" description="Protein kinase" evidence="11">
    <location>
        <begin position="37"/>
        <end position="522"/>
    </location>
</feature>
<keyword evidence="9" id="KW-0460">Magnesium</keyword>
<dbReference type="FunFam" id="1.10.510.10:FF:000405">
    <property type="entry name" value="Mitogen-activated protein kinase"/>
    <property type="match status" value="1"/>
</dbReference>
<reference evidence="12" key="1">
    <citation type="submission" date="2019-06" db="EMBL/GenBank/DDBJ databases">
        <authorList>
            <person name="Zheng W."/>
        </authorList>
    </citation>
    <scope>NUCLEOTIDE SEQUENCE</scope>
    <source>
        <strain evidence="12">QDHG01</strain>
    </source>
</reference>
<evidence type="ECO:0000256" key="3">
    <source>
        <dbReference type="ARBA" id="ARBA00022741"/>
    </source>
</evidence>
<dbReference type="InterPro" id="IPR008271">
    <property type="entry name" value="Ser/Thr_kinase_AS"/>
</dbReference>
<feature type="compositionally biased region" description="Polar residues" evidence="10">
    <location>
        <begin position="297"/>
        <end position="335"/>
    </location>
</feature>
<proteinExistence type="inferred from homology"/>
<sequence length="623" mass="69532">MDQCDFTSKASACTSIDPSPIPSQSKQFSDWAVGPGYLVERVLGTGSYGSVCRAVQLSTGNKVAIKRVKNVFEDEVDCKRILREITLMRKLNHPSVVKIIEILEPEDVSNFQQLYIVMEYMQSDLKKLIRSSLFLEVFHIQKIMHNLLVAVKYLHDSQVLHRDLKPANILINEDCSIKICDFGLSRSIANGHSSNSEEDEDSKASTSSSTPLSTQLYSTPKKATPQKLMGSAHKPEETGSGGFLPSISKNTAQPYTGGLIQLKPMHQPEQYGITSHSQNPALALHKAIKTQRAISRYGSQPRKSVLNTSVQPGEVNESSSSKAYGGTSRIQSRSSLAGAGELPSHKSSNPHRQQRHNLKRLLSQHVVTRWYRAPELILLDKEYGPPIDVWSVGCIFAELLSMMRENIPCYQDRKALFPGQSCYPLSPVRNIKKTGGYPSDDQYDQLGMIIDVLGSPDDKAQSFIKDQKALHYLKHYPTKQAKNLYHIFPGAPLEAVDLLKQILMFNPNQRLAIEECLSHPFIAAYAKREQQQTQPASTVGMTIPEQFTSGGPIRADPKLLQFGALNADHHKPQPVTLDFDDEQAQPTRGRLWELILGEINHYKIIKNVAQKAAQQKRSKSVVK</sequence>
<dbReference type="InterPro" id="IPR017441">
    <property type="entry name" value="Protein_kinase_ATP_BS"/>
</dbReference>
<protein>
    <recommendedName>
        <fullName evidence="9">Mitogen-activated protein kinase</fullName>
        <ecNumber evidence="9">2.7.11.24</ecNumber>
    </recommendedName>
</protein>
<dbReference type="Gene3D" id="1.10.510.10">
    <property type="entry name" value="Transferase(Phosphotransferase) domain 1"/>
    <property type="match status" value="2"/>
</dbReference>
<dbReference type="InterPro" id="IPR003527">
    <property type="entry name" value="MAP_kinase_CS"/>
</dbReference>
<feature type="region of interest" description="Disordered" evidence="10">
    <location>
        <begin position="191"/>
        <end position="250"/>
    </location>
</feature>
<organism evidence="12 13">
    <name type="scientific">Halteria grandinella</name>
    <dbReference type="NCBI Taxonomy" id="5974"/>
    <lineage>
        <taxon>Eukaryota</taxon>
        <taxon>Sar</taxon>
        <taxon>Alveolata</taxon>
        <taxon>Ciliophora</taxon>
        <taxon>Intramacronucleata</taxon>
        <taxon>Spirotrichea</taxon>
        <taxon>Stichotrichia</taxon>
        <taxon>Sporadotrichida</taxon>
        <taxon>Halteriidae</taxon>
        <taxon>Halteria</taxon>
    </lineage>
</organism>
<evidence type="ECO:0000259" key="11">
    <source>
        <dbReference type="PROSITE" id="PS50011"/>
    </source>
</evidence>
<dbReference type="OrthoDB" id="192887at2759"/>
<dbReference type="SMART" id="SM00220">
    <property type="entry name" value="S_TKc"/>
    <property type="match status" value="1"/>
</dbReference>
<evidence type="ECO:0000313" key="13">
    <source>
        <dbReference type="Proteomes" id="UP000785679"/>
    </source>
</evidence>
<dbReference type="Gene3D" id="3.30.200.20">
    <property type="entry name" value="Phosphorylase Kinase, domain 1"/>
    <property type="match status" value="1"/>
</dbReference>
<comment type="catalytic activity">
    <reaction evidence="7">
        <text>L-seryl-[protein] + ATP = O-phospho-L-seryl-[protein] + ADP + H(+)</text>
        <dbReference type="Rhea" id="RHEA:17989"/>
        <dbReference type="Rhea" id="RHEA-COMP:9863"/>
        <dbReference type="Rhea" id="RHEA-COMP:11604"/>
        <dbReference type="ChEBI" id="CHEBI:15378"/>
        <dbReference type="ChEBI" id="CHEBI:29999"/>
        <dbReference type="ChEBI" id="CHEBI:30616"/>
        <dbReference type="ChEBI" id="CHEBI:83421"/>
        <dbReference type="ChEBI" id="CHEBI:456216"/>
        <dbReference type="EC" id="2.7.11.1"/>
    </reaction>
</comment>
<evidence type="ECO:0000256" key="4">
    <source>
        <dbReference type="ARBA" id="ARBA00022777"/>
    </source>
</evidence>
<feature type="region of interest" description="Disordered" evidence="10">
    <location>
        <begin position="295"/>
        <end position="355"/>
    </location>
</feature>
<evidence type="ECO:0000256" key="10">
    <source>
        <dbReference type="SAM" id="MobiDB-lite"/>
    </source>
</evidence>
<dbReference type="Proteomes" id="UP000785679">
    <property type="component" value="Unassembled WGS sequence"/>
</dbReference>
<evidence type="ECO:0000256" key="8">
    <source>
        <dbReference type="PROSITE-ProRule" id="PRU10141"/>
    </source>
</evidence>
<gene>
    <name evidence="12" type="ORF">FGO68_gene6761</name>
</gene>
<evidence type="ECO:0000256" key="6">
    <source>
        <dbReference type="ARBA" id="ARBA00047899"/>
    </source>
</evidence>
<dbReference type="GO" id="GO:0005524">
    <property type="term" value="F:ATP binding"/>
    <property type="evidence" value="ECO:0007669"/>
    <property type="project" value="UniProtKB-UniRule"/>
</dbReference>
<dbReference type="PROSITE" id="PS50011">
    <property type="entry name" value="PROTEIN_KINASE_DOM"/>
    <property type="match status" value="1"/>
</dbReference>
<dbReference type="PROSITE" id="PS01351">
    <property type="entry name" value="MAPK"/>
    <property type="match status" value="1"/>
</dbReference>
<dbReference type="InterPro" id="IPR000719">
    <property type="entry name" value="Prot_kinase_dom"/>
</dbReference>
<evidence type="ECO:0000313" key="12">
    <source>
        <dbReference type="EMBL" id="TNV82768.1"/>
    </source>
</evidence>
<dbReference type="InterPro" id="IPR050117">
    <property type="entry name" value="MAPK"/>
</dbReference>
<comment type="similarity">
    <text evidence="9">Belongs to the protein kinase superfamily. Ser/Thr protein kinase family. MAP kinase subfamily.</text>
</comment>
<evidence type="ECO:0000256" key="5">
    <source>
        <dbReference type="ARBA" id="ARBA00022840"/>
    </source>
</evidence>
<comment type="cofactor">
    <cofactor evidence="9">
        <name>Mg(2+)</name>
        <dbReference type="ChEBI" id="CHEBI:18420"/>
    </cofactor>
</comment>
<keyword evidence="5 8" id="KW-0067">ATP-binding</keyword>
<evidence type="ECO:0000256" key="9">
    <source>
        <dbReference type="RuleBase" id="RU361165"/>
    </source>
</evidence>